<comment type="caution">
    <text evidence="17">The sequence shown here is derived from an EMBL/GenBank/DDBJ whole genome shotgun (WGS) entry which is preliminary data.</text>
</comment>
<dbReference type="InterPro" id="IPR000897">
    <property type="entry name" value="SRP54_GTPase_dom"/>
</dbReference>
<evidence type="ECO:0000256" key="1">
    <source>
        <dbReference type="ARBA" id="ARBA00004413"/>
    </source>
</evidence>
<dbReference type="SUPFAM" id="SSF52540">
    <property type="entry name" value="P-loop containing nucleoside triphosphate hydrolases"/>
    <property type="match status" value="1"/>
</dbReference>
<evidence type="ECO:0000256" key="14">
    <source>
        <dbReference type="SAM" id="MobiDB-lite"/>
    </source>
</evidence>
<dbReference type="SMART" id="SM00382">
    <property type="entry name" value="AAA"/>
    <property type="match status" value="1"/>
</dbReference>
<evidence type="ECO:0000256" key="2">
    <source>
        <dbReference type="ARBA" id="ARBA00008531"/>
    </source>
</evidence>
<evidence type="ECO:0000259" key="15">
    <source>
        <dbReference type="SMART" id="SM00382"/>
    </source>
</evidence>
<keyword evidence="6" id="KW-0547">Nucleotide-binding</keyword>
<sequence>MRVKRYVVDTMPEAMLQIRGDLGTDAVILSTKEVKVGGFMGMFSKKKIEVVAAVEEQQPPKPRRAERSSQQLAQAAFPLMDTPEQPEKSSVPVVPRQAAPEAYRRVTQQINGNSKEGQVELKVNTEQAASATEPLPSKPANNLETTSQALDHEVVPSNMKSSSELYKRPIEASVSDKSGAEENQALLNELREMKAMMTRFSRNASMESTWPEALQEICEHVLEQEVERDLLEYWIEQVYVRRSEHPFAPETFDWEQAFRKEVTGFIQTKLDKGISQDTKIVYVAGPTGVGKTTTIAKLAAEQLFKHHRKVGFITSDTYRISAVEQLRTYATILNVPLEVVQSPGDVQRAIQRLEHCDLILMDTAGRNYRNELLVSELQSLLSPINESETYLVLSLTSKSRDMLNITGHFSKFGLSKVVFTKMDETGSCGGMFNLLHQFPMQLAYITNGQNVPDDLLHPDAEMVTSMLLGGKGTLGVNGDSI</sequence>
<keyword evidence="18" id="KW-1185">Reference proteome</keyword>
<comment type="subcellular location">
    <subcellularLocation>
        <location evidence="1">Cell membrane</location>
        <topology evidence="1">Peripheral membrane protein</topology>
        <orientation evidence="1">Cytoplasmic side</orientation>
    </subcellularLocation>
</comment>
<feature type="region of interest" description="Disordered" evidence="14">
    <location>
        <begin position="125"/>
        <end position="163"/>
    </location>
</feature>
<evidence type="ECO:0000256" key="6">
    <source>
        <dbReference type="ARBA" id="ARBA00022741"/>
    </source>
</evidence>
<dbReference type="EMBL" id="VIJZ01000004">
    <property type="protein sequence ID" value="TQR98880.1"/>
    <property type="molecule type" value="Genomic_DNA"/>
</dbReference>
<feature type="compositionally biased region" description="Polar residues" evidence="14">
    <location>
        <begin position="139"/>
        <end position="149"/>
    </location>
</feature>
<dbReference type="Gene3D" id="1.20.120.1380">
    <property type="entry name" value="Flagellar FlhF biosynthesis protein, N domain"/>
    <property type="match status" value="1"/>
</dbReference>
<protein>
    <recommendedName>
        <fullName evidence="3 13">Flagellar biosynthesis protein FlhF</fullName>
    </recommendedName>
</protein>
<comment type="function">
    <text evidence="12">Necessary for flagellar biosynthesis. May be involved in translocation of the flagellum.</text>
</comment>
<dbReference type="Pfam" id="PF00448">
    <property type="entry name" value="SRP54"/>
    <property type="match status" value="1"/>
</dbReference>
<proteinExistence type="inferred from homology"/>
<comment type="similarity">
    <text evidence="2">Belongs to the GTP-binding SRP family.</text>
</comment>
<evidence type="ECO:0000256" key="5">
    <source>
        <dbReference type="ARBA" id="ARBA00022475"/>
    </source>
</evidence>
<name>A0ABY3B5H2_9BACL</name>
<evidence type="ECO:0000259" key="16">
    <source>
        <dbReference type="SMART" id="SM00962"/>
    </source>
</evidence>
<keyword evidence="17" id="KW-0969">Cilium</keyword>
<dbReference type="SMART" id="SM00962">
    <property type="entry name" value="SRP54"/>
    <property type="match status" value="1"/>
</dbReference>
<dbReference type="PANTHER" id="PTHR43134">
    <property type="entry name" value="SIGNAL RECOGNITION PARTICLE RECEPTOR SUBUNIT ALPHA"/>
    <property type="match status" value="1"/>
</dbReference>
<evidence type="ECO:0000256" key="11">
    <source>
        <dbReference type="ARBA" id="ARBA00023225"/>
    </source>
</evidence>
<dbReference type="Proteomes" id="UP000319219">
    <property type="component" value="Unassembled WGS sequence"/>
</dbReference>
<keyword evidence="9" id="KW-0342">GTP-binding</keyword>
<organism evidence="17 18">
    <name type="scientific">Paenibacillus ottowii</name>
    <dbReference type="NCBI Taxonomy" id="2315729"/>
    <lineage>
        <taxon>Bacteria</taxon>
        <taxon>Bacillati</taxon>
        <taxon>Bacillota</taxon>
        <taxon>Bacilli</taxon>
        <taxon>Bacillales</taxon>
        <taxon>Paenibacillaceae</taxon>
        <taxon>Paenibacillus</taxon>
    </lineage>
</organism>
<evidence type="ECO:0000256" key="8">
    <source>
        <dbReference type="ARBA" id="ARBA00022927"/>
    </source>
</evidence>
<gene>
    <name evidence="17" type="primary">flhF</name>
    <name evidence="17" type="ORF">FKV70_11945</name>
</gene>
<feature type="domain" description="SRP54-type proteins GTP-binding" evidence="16">
    <location>
        <begin position="278"/>
        <end position="469"/>
    </location>
</feature>
<keyword evidence="10" id="KW-0472">Membrane</keyword>
<dbReference type="Gene3D" id="3.40.50.300">
    <property type="entry name" value="P-loop containing nucleotide triphosphate hydrolases"/>
    <property type="match status" value="1"/>
</dbReference>
<dbReference type="PANTHER" id="PTHR43134:SF3">
    <property type="entry name" value="FLAGELLAR BIOSYNTHESIS PROTEIN FLHF"/>
    <property type="match status" value="1"/>
</dbReference>
<keyword evidence="8" id="KW-0653">Protein transport</keyword>
<evidence type="ECO:0000256" key="3">
    <source>
        <dbReference type="ARBA" id="ARBA00014919"/>
    </source>
</evidence>
<evidence type="ECO:0000256" key="10">
    <source>
        <dbReference type="ARBA" id="ARBA00023136"/>
    </source>
</evidence>
<evidence type="ECO:0000256" key="4">
    <source>
        <dbReference type="ARBA" id="ARBA00022448"/>
    </source>
</evidence>
<dbReference type="RefSeq" id="WP_142612964.1">
    <property type="nucleotide sequence ID" value="NZ_VIJZ01000004.1"/>
</dbReference>
<evidence type="ECO:0000313" key="18">
    <source>
        <dbReference type="Proteomes" id="UP000319219"/>
    </source>
</evidence>
<keyword evidence="5" id="KW-1003">Cell membrane</keyword>
<dbReference type="InterPro" id="IPR020006">
    <property type="entry name" value="FlhF"/>
</dbReference>
<reference evidence="17 18" key="1">
    <citation type="submission" date="2019-07" db="EMBL/GenBank/DDBJ databases">
        <title>Paenibacillus ottowii sp. nov. isolated from a fermentation system processing bovine manure.</title>
        <authorList>
            <person name="Velazquez L.F."/>
            <person name="Rajbanshi S."/>
            <person name="Guan S."/>
            <person name="Hinchee M."/>
            <person name="Welsh A."/>
        </authorList>
    </citation>
    <scope>NUCLEOTIDE SEQUENCE [LARGE SCALE GENOMIC DNA]</scope>
    <source>
        <strain evidence="17 18">MS2379</strain>
    </source>
</reference>
<keyword evidence="11" id="KW-1006">Bacterial flagellum protein export</keyword>
<dbReference type="InterPro" id="IPR047040">
    <property type="entry name" value="FlhF__GTPase_dom"/>
</dbReference>
<keyword evidence="7" id="KW-1005">Bacterial flagellum biogenesis</keyword>
<evidence type="ECO:0000313" key="17">
    <source>
        <dbReference type="EMBL" id="TQR98880.1"/>
    </source>
</evidence>
<accession>A0ABY3B5H2</accession>
<dbReference type="CDD" id="cd17873">
    <property type="entry name" value="FlhF"/>
    <property type="match status" value="1"/>
</dbReference>
<evidence type="ECO:0000256" key="13">
    <source>
        <dbReference type="NCBIfam" id="TIGR03499"/>
    </source>
</evidence>
<evidence type="ECO:0000256" key="12">
    <source>
        <dbReference type="ARBA" id="ARBA00025337"/>
    </source>
</evidence>
<evidence type="ECO:0000256" key="9">
    <source>
        <dbReference type="ARBA" id="ARBA00023134"/>
    </source>
</evidence>
<dbReference type="InterPro" id="IPR027417">
    <property type="entry name" value="P-loop_NTPase"/>
</dbReference>
<keyword evidence="17" id="KW-0966">Cell projection</keyword>
<keyword evidence="17" id="KW-0282">Flagellum</keyword>
<keyword evidence="4" id="KW-0813">Transport</keyword>
<dbReference type="InterPro" id="IPR003593">
    <property type="entry name" value="AAA+_ATPase"/>
</dbReference>
<dbReference type="NCBIfam" id="TIGR03499">
    <property type="entry name" value="FlhF"/>
    <property type="match status" value="1"/>
</dbReference>
<evidence type="ECO:0000256" key="7">
    <source>
        <dbReference type="ARBA" id="ARBA00022795"/>
    </source>
</evidence>
<feature type="domain" description="AAA+ ATPase" evidence="15">
    <location>
        <begin position="277"/>
        <end position="456"/>
    </location>
</feature>